<dbReference type="PANTHER" id="PTHR30304">
    <property type="entry name" value="D-TAGATOSE-1,6-BISPHOSPHATE ALDOLASE"/>
    <property type="match status" value="1"/>
</dbReference>
<accession>A0ABT8K8K8</accession>
<reference evidence="3" key="1">
    <citation type="submission" date="2023-06" db="EMBL/GenBank/DDBJ databases">
        <title>MT1 and MT2 Draft Genomes of Novel Species.</title>
        <authorList>
            <person name="Venkateswaran K."/>
        </authorList>
    </citation>
    <scope>NUCLEOTIDE SEQUENCE</scope>
    <source>
        <strain evidence="3">F6_8S_P_1B</strain>
    </source>
</reference>
<dbReference type="PANTHER" id="PTHR30304:SF0">
    <property type="entry name" value="D-TAGATOSE-1,6-BISPHOSPHATE ALDOLASE SUBUNIT GATY-RELATED"/>
    <property type="match status" value="1"/>
</dbReference>
<dbReference type="PIRSF" id="PIRSF001359">
    <property type="entry name" value="F_bP_aldolase_II"/>
    <property type="match status" value="1"/>
</dbReference>
<comment type="caution">
    <text evidence="3">The sequence shown here is derived from an EMBL/GenBank/DDBJ whole genome shotgun (WGS) entry which is preliminary data.</text>
</comment>
<evidence type="ECO:0000313" key="4">
    <source>
        <dbReference type="Proteomes" id="UP001174208"/>
    </source>
</evidence>
<sequence length="285" mass="28657">MTLAGAAGLLATAATNGAAVPSFNVIALEHAEAVTVGAASAGSGALLQLSENAIAYRGSPWPLLAACRELAEASEAPLGIHLDHIADRALAETLIERAERYGVGSIMFDASTLDYAANVAATRKIAVRAHDAGLLVEAELGAIGGKDGAHAPGVRTDPGEAADFVAATGVDALAVAVGSSHAMRDRTAALDLELIARLAAAVPVPLVLHGSSGVPDESIAQAVAAGIRKVNVGTALNVAATAALRAALAARPDAVDPRRYSEDSRRAMAELVASFCAVVREPVAA</sequence>
<keyword evidence="4" id="KW-1185">Reference proteome</keyword>
<dbReference type="EC" id="4.1.2.13" evidence="3"/>
<feature type="chain" id="PRO_5047020930" evidence="2">
    <location>
        <begin position="19"/>
        <end position="285"/>
    </location>
</feature>
<keyword evidence="3" id="KW-0456">Lyase</keyword>
<dbReference type="InterPro" id="IPR000771">
    <property type="entry name" value="FBA_II"/>
</dbReference>
<evidence type="ECO:0000313" key="3">
    <source>
        <dbReference type="EMBL" id="MDN4613780.1"/>
    </source>
</evidence>
<evidence type="ECO:0000256" key="1">
    <source>
        <dbReference type="ARBA" id="ARBA00001947"/>
    </source>
</evidence>
<feature type="signal peptide" evidence="2">
    <location>
        <begin position="1"/>
        <end position="18"/>
    </location>
</feature>
<dbReference type="InterPro" id="IPR013785">
    <property type="entry name" value="Aldolase_TIM"/>
</dbReference>
<comment type="cofactor">
    <cofactor evidence="1">
        <name>Zn(2+)</name>
        <dbReference type="ChEBI" id="CHEBI:29105"/>
    </cofactor>
</comment>
<keyword evidence="2" id="KW-0732">Signal</keyword>
<dbReference type="Gene3D" id="3.20.20.70">
    <property type="entry name" value="Aldolase class I"/>
    <property type="match status" value="1"/>
</dbReference>
<dbReference type="Proteomes" id="UP001174208">
    <property type="component" value="Unassembled WGS sequence"/>
</dbReference>
<name>A0ABT8K8K8_9MICO</name>
<dbReference type="SUPFAM" id="SSF51569">
    <property type="entry name" value="Aldolase"/>
    <property type="match status" value="1"/>
</dbReference>
<dbReference type="Pfam" id="PF01116">
    <property type="entry name" value="F_bP_aldolase"/>
    <property type="match status" value="1"/>
</dbReference>
<dbReference type="InterPro" id="IPR050246">
    <property type="entry name" value="Class_II_FBP_aldolase"/>
</dbReference>
<dbReference type="EMBL" id="JAROCF010000001">
    <property type="protein sequence ID" value="MDN4613780.1"/>
    <property type="molecule type" value="Genomic_DNA"/>
</dbReference>
<gene>
    <name evidence="3" type="ORF">P5G50_04870</name>
</gene>
<evidence type="ECO:0000256" key="2">
    <source>
        <dbReference type="SAM" id="SignalP"/>
    </source>
</evidence>
<proteinExistence type="predicted"/>
<dbReference type="RefSeq" id="WP_301210188.1">
    <property type="nucleotide sequence ID" value="NZ_JAROCF010000001.1"/>
</dbReference>
<organism evidence="3 4">
    <name type="scientific">Leifsonia williamsii</name>
    <dbReference type="NCBI Taxonomy" id="3035919"/>
    <lineage>
        <taxon>Bacteria</taxon>
        <taxon>Bacillati</taxon>
        <taxon>Actinomycetota</taxon>
        <taxon>Actinomycetes</taxon>
        <taxon>Micrococcales</taxon>
        <taxon>Microbacteriaceae</taxon>
        <taxon>Leifsonia</taxon>
    </lineage>
</organism>
<dbReference type="GO" id="GO:0004332">
    <property type="term" value="F:fructose-bisphosphate aldolase activity"/>
    <property type="evidence" value="ECO:0007669"/>
    <property type="project" value="UniProtKB-EC"/>
</dbReference>
<protein>
    <submittedName>
        <fullName evidence="3">Class II fructose-bisphosphate aldolase</fullName>
        <ecNumber evidence="3">4.1.2.13</ecNumber>
    </submittedName>
</protein>